<sequence length="189" mass="20061">MAEKKPRILQNNRDMMWSMIPLVLICLIIAGIASRCEFSPGGPSSGPVPHFDVNASLKYDAGVLGFPVRDPAVPEDWQPNSGSRGVAGSNGGGDVTTVGYITSKGRYLQLSQSEATEEALVPWVAGDLRSPTGVAPVAGDRWVEYAEEGSEPIWVTDFGDVRVLIKGSGTTEEFTELATAVDAAQPLTP</sequence>
<keyword evidence="3" id="KW-1185">Reference proteome</keyword>
<name>A0A1H7MVL6_9NOCA</name>
<evidence type="ECO:0008006" key="4">
    <source>
        <dbReference type="Google" id="ProtNLM"/>
    </source>
</evidence>
<evidence type="ECO:0000313" key="2">
    <source>
        <dbReference type="EMBL" id="SEL14647.1"/>
    </source>
</evidence>
<evidence type="ECO:0000313" key="3">
    <source>
        <dbReference type="Proteomes" id="UP000198677"/>
    </source>
</evidence>
<feature type="region of interest" description="Disordered" evidence="1">
    <location>
        <begin position="72"/>
        <end position="91"/>
    </location>
</feature>
<dbReference type="AlphaFoldDB" id="A0A1H7MVL6"/>
<accession>A0A1H7MVL6</accession>
<dbReference type="Proteomes" id="UP000198677">
    <property type="component" value="Unassembled WGS sequence"/>
</dbReference>
<dbReference type="Pfam" id="PF14030">
    <property type="entry name" value="DUF4245"/>
    <property type="match status" value="1"/>
</dbReference>
<dbReference type="InterPro" id="IPR025339">
    <property type="entry name" value="DUF4245"/>
</dbReference>
<dbReference type="OrthoDB" id="4772660at2"/>
<reference evidence="3" key="1">
    <citation type="submission" date="2016-10" db="EMBL/GenBank/DDBJ databases">
        <authorList>
            <person name="Varghese N."/>
            <person name="Submissions S."/>
        </authorList>
    </citation>
    <scope>NUCLEOTIDE SEQUENCE [LARGE SCALE GENOMIC DNA]</scope>
    <source>
        <strain evidence="3">DSM 44675</strain>
    </source>
</reference>
<protein>
    <recommendedName>
        <fullName evidence="4">DUF4245 domain-containing protein</fullName>
    </recommendedName>
</protein>
<dbReference type="RefSeq" id="WP_072749544.1">
    <property type="nucleotide sequence ID" value="NZ_FOAW01000006.1"/>
</dbReference>
<dbReference type="EMBL" id="FOAW01000006">
    <property type="protein sequence ID" value="SEL14647.1"/>
    <property type="molecule type" value="Genomic_DNA"/>
</dbReference>
<proteinExistence type="predicted"/>
<gene>
    <name evidence="2" type="ORF">SAMN05444583_106145</name>
</gene>
<evidence type="ECO:0000256" key="1">
    <source>
        <dbReference type="SAM" id="MobiDB-lite"/>
    </source>
</evidence>
<organism evidence="2 3">
    <name type="scientific">Rhodococcus maanshanensis</name>
    <dbReference type="NCBI Taxonomy" id="183556"/>
    <lineage>
        <taxon>Bacteria</taxon>
        <taxon>Bacillati</taxon>
        <taxon>Actinomycetota</taxon>
        <taxon>Actinomycetes</taxon>
        <taxon>Mycobacteriales</taxon>
        <taxon>Nocardiaceae</taxon>
        <taxon>Rhodococcus</taxon>
    </lineage>
</organism>